<keyword evidence="4 5" id="KW-0560">Oxidoreductase</keyword>
<dbReference type="SUPFAM" id="SSF53223">
    <property type="entry name" value="Aminoacid dehydrogenase-like, N-terminal domain"/>
    <property type="match status" value="1"/>
</dbReference>
<dbReference type="Proteomes" id="UP001231362">
    <property type="component" value="Unassembled WGS sequence"/>
</dbReference>
<dbReference type="Pfam" id="PF00208">
    <property type="entry name" value="ELFV_dehydrog"/>
    <property type="match status" value="1"/>
</dbReference>
<keyword evidence="9" id="KW-1185">Reference proteome</keyword>
<evidence type="ECO:0000256" key="5">
    <source>
        <dbReference type="PIRNR" id="PIRNR000185"/>
    </source>
</evidence>
<dbReference type="InterPro" id="IPR050724">
    <property type="entry name" value="Glu_Leu_Phe_Val_DH"/>
</dbReference>
<evidence type="ECO:0000256" key="3">
    <source>
        <dbReference type="ARBA" id="ARBA00012896"/>
    </source>
</evidence>
<evidence type="ECO:0000256" key="2">
    <source>
        <dbReference type="ARBA" id="ARBA00011643"/>
    </source>
</evidence>
<evidence type="ECO:0000256" key="6">
    <source>
        <dbReference type="RuleBase" id="RU004417"/>
    </source>
</evidence>
<gene>
    <name evidence="8" type="ORF">J2S07_000706</name>
</gene>
<dbReference type="SMART" id="SM00839">
    <property type="entry name" value="ELFV_dehydrog"/>
    <property type="match status" value="1"/>
</dbReference>
<evidence type="ECO:0000256" key="1">
    <source>
        <dbReference type="ARBA" id="ARBA00006382"/>
    </source>
</evidence>
<dbReference type="Gene3D" id="1.10.285.10">
    <property type="entry name" value="Glutamate Dehydrogenase, chain A, domain 3"/>
    <property type="match status" value="2"/>
</dbReference>
<comment type="similarity">
    <text evidence="1 5 6">Belongs to the Glu/Leu/Phe/Val dehydrogenases family.</text>
</comment>
<dbReference type="PANTHER" id="PTHR43571">
    <property type="entry name" value="NADP-SPECIFIC GLUTAMATE DEHYDROGENASE 1-RELATED"/>
    <property type="match status" value="1"/>
</dbReference>
<dbReference type="PANTHER" id="PTHR43571:SF1">
    <property type="entry name" value="NADP-SPECIFIC GLUTAMATE DEHYDROGENASE 1-RELATED"/>
    <property type="match status" value="1"/>
</dbReference>
<reference evidence="8 9" key="1">
    <citation type="submission" date="2023-07" db="EMBL/GenBank/DDBJ databases">
        <title>Genomic Encyclopedia of Type Strains, Phase IV (KMG-IV): sequencing the most valuable type-strain genomes for metagenomic binning, comparative biology and taxonomic classification.</title>
        <authorList>
            <person name="Goeker M."/>
        </authorList>
    </citation>
    <scope>NUCLEOTIDE SEQUENCE [LARGE SCALE GENOMIC DNA]</scope>
    <source>
        <strain evidence="8 9">DSM 23948</strain>
    </source>
</reference>
<dbReference type="SUPFAM" id="SSF51735">
    <property type="entry name" value="NAD(P)-binding Rossmann-fold domains"/>
    <property type="match status" value="1"/>
</dbReference>
<evidence type="ECO:0000313" key="8">
    <source>
        <dbReference type="EMBL" id="MDQ0154402.1"/>
    </source>
</evidence>
<proteinExistence type="inferred from homology"/>
<sequence length="460" mass="50410">MLLTTEKLDPQMLSAKQYVDDVYEKVVKRDPHKKEFHQAVREIFNSLIPLFAKEPCYMEHSILERIVEPDRIISFRVPWVDDNGRTQVNRGYRVQFNNTIGPYKGGIRFHPTVNSSIVKFLGFEQIFKNALTGQPIGGGKGGSDFDPKGKSNGEIMRFTQSFMSELARHIGPDIDVPAGDIGVGAREIGYMFGQYKKLKGSYEAGVLTGKGLEYGGSLGRKEATGYGVVYFVQEMIKDQGFDFSGSTVIVSGSGNVSIYAIEKAQQLGANVVACSDSNGYIYDKNGIKFETVKRLKEVEGKRIKEYVLEHPEAEYVEGSSGIWSIPCDIALPCATQNEIDETSAKILVANGVKAIGEGANMPSTLEAIDVFLEGNVLFAPGKAANAGGVAVSALEMAQNSMRLSWTFEEVDKKLHEIMHNIYMRSMNAAEDYGYPGNLVIGSNIAGFKKVADAMIAQGVI</sequence>
<evidence type="ECO:0000313" key="9">
    <source>
        <dbReference type="Proteomes" id="UP001231362"/>
    </source>
</evidence>
<dbReference type="EMBL" id="JAUSTU010000002">
    <property type="protein sequence ID" value="MDQ0154402.1"/>
    <property type="molecule type" value="Genomic_DNA"/>
</dbReference>
<dbReference type="Pfam" id="PF02812">
    <property type="entry name" value="ELFV_dehydrog_N"/>
    <property type="match status" value="1"/>
</dbReference>
<dbReference type="InterPro" id="IPR006096">
    <property type="entry name" value="Glu/Leu/Phe/Val/Trp_DH_C"/>
</dbReference>
<dbReference type="GO" id="GO:0004354">
    <property type="term" value="F:glutamate dehydrogenase (NADP+) activity"/>
    <property type="evidence" value="ECO:0007669"/>
    <property type="project" value="UniProtKB-EC"/>
</dbReference>
<dbReference type="RefSeq" id="WP_370872777.1">
    <property type="nucleotide sequence ID" value="NZ_JAUSTU010000002.1"/>
</dbReference>
<dbReference type="PRINTS" id="PR00082">
    <property type="entry name" value="GLFDHDRGNASE"/>
</dbReference>
<name>A0ABT9V0C6_9BACL</name>
<protein>
    <recommendedName>
        <fullName evidence="3 5">Glutamate dehydrogenase</fullName>
    </recommendedName>
</protein>
<dbReference type="InterPro" id="IPR006095">
    <property type="entry name" value="Glu/Leu/Phe/Val/Trp_DH"/>
</dbReference>
<dbReference type="InterPro" id="IPR046346">
    <property type="entry name" value="Aminoacid_DH-like_N_sf"/>
</dbReference>
<dbReference type="PIRSF" id="PIRSF000185">
    <property type="entry name" value="Glu_DH"/>
    <property type="match status" value="1"/>
</dbReference>
<dbReference type="InterPro" id="IPR006097">
    <property type="entry name" value="Glu/Leu/Phe/Val/Trp_DH_dimer"/>
</dbReference>
<organism evidence="8 9">
    <name type="scientific">Anoxybacillus andreesenii</name>
    <dbReference type="NCBI Taxonomy" id="1325932"/>
    <lineage>
        <taxon>Bacteria</taxon>
        <taxon>Bacillati</taxon>
        <taxon>Bacillota</taxon>
        <taxon>Bacilli</taxon>
        <taxon>Bacillales</taxon>
        <taxon>Anoxybacillaceae</taxon>
        <taxon>Anoxybacillus</taxon>
    </lineage>
</organism>
<dbReference type="InterPro" id="IPR036291">
    <property type="entry name" value="NAD(P)-bd_dom_sf"/>
</dbReference>
<accession>A0ABT9V0C6</accession>
<dbReference type="Gene3D" id="3.40.50.10860">
    <property type="entry name" value="Leucine Dehydrogenase, chain A, domain 1"/>
    <property type="match status" value="1"/>
</dbReference>
<comment type="subunit">
    <text evidence="2">Homohexamer.</text>
</comment>
<dbReference type="NCBIfam" id="NF006929">
    <property type="entry name" value="PRK09414.1"/>
    <property type="match status" value="1"/>
</dbReference>
<evidence type="ECO:0000259" key="7">
    <source>
        <dbReference type="SMART" id="SM00839"/>
    </source>
</evidence>
<dbReference type="InterPro" id="IPR014362">
    <property type="entry name" value="Glu_DH"/>
</dbReference>
<comment type="caution">
    <text evidence="8">The sequence shown here is derived from an EMBL/GenBank/DDBJ whole genome shotgun (WGS) entry which is preliminary data.</text>
</comment>
<dbReference type="Gene3D" id="3.40.50.720">
    <property type="entry name" value="NAD(P)-binding Rossmann-like Domain"/>
    <property type="match status" value="1"/>
</dbReference>
<evidence type="ECO:0000256" key="4">
    <source>
        <dbReference type="ARBA" id="ARBA00023002"/>
    </source>
</evidence>
<dbReference type="InterPro" id="IPR033922">
    <property type="entry name" value="NAD_bind_Glu_DH"/>
</dbReference>
<feature type="domain" description="Glutamate/phenylalanine/leucine/valine/L-tryptophan dehydrogenase C-terminal" evidence="7">
    <location>
        <begin position="217"/>
        <end position="458"/>
    </location>
</feature>
<dbReference type="CDD" id="cd05313">
    <property type="entry name" value="NAD_bind_2_Glu_DH"/>
    <property type="match status" value="1"/>
</dbReference>